<dbReference type="AlphaFoldDB" id="F3QSA3"/>
<name>F3QSA3_9BACT</name>
<keyword evidence="2" id="KW-1185">Reference proteome</keyword>
<protein>
    <recommendedName>
        <fullName evidence="3">Lipoprotein</fullName>
    </recommendedName>
</protein>
<dbReference type="STRING" id="762982.HMPREF9442_01060"/>
<dbReference type="HOGENOM" id="CLU_1198866_0_0_10"/>
<comment type="caution">
    <text evidence="1">The sequence shown here is derived from an EMBL/GenBank/DDBJ whole genome shotgun (WGS) entry which is preliminary data.</text>
</comment>
<evidence type="ECO:0000313" key="2">
    <source>
        <dbReference type="Proteomes" id="UP000005546"/>
    </source>
</evidence>
<accession>F3QSA3</accession>
<organism evidence="1 2">
    <name type="scientific">Paraprevotella xylaniphila YIT 11841</name>
    <dbReference type="NCBI Taxonomy" id="762982"/>
    <lineage>
        <taxon>Bacteria</taxon>
        <taxon>Pseudomonadati</taxon>
        <taxon>Bacteroidota</taxon>
        <taxon>Bacteroidia</taxon>
        <taxon>Bacteroidales</taxon>
        <taxon>Prevotellaceae</taxon>
        <taxon>Paraprevotella</taxon>
    </lineage>
</organism>
<proteinExistence type="predicted"/>
<reference evidence="1 2" key="1">
    <citation type="submission" date="2011-02" db="EMBL/GenBank/DDBJ databases">
        <authorList>
            <person name="Weinstock G."/>
            <person name="Sodergren E."/>
            <person name="Clifton S."/>
            <person name="Fulton L."/>
            <person name="Fulton B."/>
            <person name="Courtney L."/>
            <person name="Fronick C."/>
            <person name="Harrison M."/>
            <person name="Strong C."/>
            <person name="Farmer C."/>
            <person name="Delahaunty K."/>
            <person name="Markovic C."/>
            <person name="Hall O."/>
            <person name="Minx P."/>
            <person name="Tomlinson C."/>
            <person name="Mitreva M."/>
            <person name="Hou S."/>
            <person name="Chen J."/>
            <person name="Wollam A."/>
            <person name="Pepin K.H."/>
            <person name="Johnson M."/>
            <person name="Bhonagiri V."/>
            <person name="Zhang X."/>
            <person name="Suruliraj S."/>
            <person name="Warren W."/>
            <person name="Chinwalla A."/>
            <person name="Mardis E.R."/>
            <person name="Wilson R.K."/>
        </authorList>
    </citation>
    <scope>NUCLEOTIDE SEQUENCE [LARGE SCALE GENOMIC DNA]</scope>
    <source>
        <strain evidence="1 2">YIT 11841</strain>
    </source>
</reference>
<sequence length="226" mass="26417">MDMMEKNILLLLGIFLFCGCGSSRKVLKEYRAQKRHYYLVQGYRPVALSDKKTGAENPFPLSAYEKEKLLDSVAYVCRTYLEKYPDHNLDTWSKPDCEAYLRAKSTQIILQFQPDYYRAYAVPEIRRYAHDFMGPYFLLTYYYDRTKESNGSPLDLKFKAELVHVAINAGDAQGRYLSLPILNVDDGSAGSVDNIRIGLYVDRKWIPYPYMIWNKDFDWDSIVLFE</sequence>
<evidence type="ECO:0000313" key="1">
    <source>
        <dbReference type="EMBL" id="EGG55444.1"/>
    </source>
</evidence>
<evidence type="ECO:0008006" key="3">
    <source>
        <dbReference type="Google" id="ProtNLM"/>
    </source>
</evidence>
<dbReference type="EMBL" id="AFBR01000025">
    <property type="protein sequence ID" value="EGG55444.1"/>
    <property type="molecule type" value="Genomic_DNA"/>
</dbReference>
<dbReference type="Proteomes" id="UP000005546">
    <property type="component" value="Unassembled WGS sequence"/>
</dbReference>
<dbReference type="PROSITE" id="PS51257">
    <property type="entry name" value="PROKAR_LIPOPROTEIN"/>
    <property type="match status" value="1"/>
</dbReference>
<gene>
    <name evidence="1" type="ORF">HMPREF9442_01060</name>
</gene>